<proteinExistence type="inferred from homology"/>
<organism evidence="6 7">
    <name type="scientific">Macleaya cordata</name>
    <name type="common">Five-seeded plume-poppy</name>
    <name type="synonym">Bocconia cordata</name>
    <dbReference type="NCBI Taxonomy" id="56857"/>
    <lineage>
        <taxon>Eukaryota</taxon>
        <taxon>Viridiplantae</taxon>
        <taxon>Streptophyta</taxon>
        <taxon>Embryophyta</taxon>
        <taxon>Tracheophyta</taxon>
        <taxon>Spermatophyta</taxon>
        <taxon>Magnoliopsida</taxon>
        <taxon>Ranunculales</taxon>
        <taxon>Papaveraceae</taxon>
        <taxon>Papaveroideae</taxon>
        <taxon>Macleaya</taxon>
    </lineage>
</organism>
<dbReference type="SUPFAM" id="SSF53756">
    <property type="entry name" value="UDP-Glycosyltransferase/glycogen phosphorylase"/>
    <property type="match status" value="1"/>
</dbReference>
<dbReference type="GO" id="GO:0008194">
    <property type="term" value="F:UDP-glycosyltransferase activity"/>
    <property type="evidence" value="ECO:0007669"/>
    <property type="project" value="InterPro"/>
</dbReference>
<keyword evidence="7" id="KW-1185">Reference proteome</keyword>
<reference evidence="6 7" key="1">
    <citation type="journal article" date="2017" name="Mol. Plant">
        <title>The Genome of Medicinal Plant Macleaya cordata Provides New Insights into Benzylisoquinoline Alkaloids Metabolism.</title>
        <authorList>
            <person name="Liu X."/>
            <person name="Liu Y."/>
            <person name="Huang P."/>
            <person name="Ma Y."/>
            <person name="Qing Z."/>
            <person name="Tang Q."/>
            <person name="Cao H."/>
            <person name="Cheng P."/>
            <person name="Zheng Y."/>
            <person name="Yuan Z."/>
            <person name="Zhou Y."/>
            <person name="Liu J."/>
            <person name="Tang Z."/>
            <person name="Zhuo Y."/>
            <person name="Zhang Y."/>
            <person name="Yu L."/>
            <person name="Huang J."/>
            <person name="Yang P."/>
            <person name="Peng Q."/>
            <person name="Zhang J."/>
            <person name="Jiang W."/>
            <person name="Zhang Z."/>
            <person name="Lin K."/>
            <person name="Ro D.K."/>
            <person name="Chen X."/>
            <person name="Xiong X."/>
            <person name="Shang Y."/>
            <person name="Huang S."/>
            <person name="Zeng J."/>
        </authorList>
    </citation>
    <scope>NUCLEOTIDE SEQUENCE [LARGE SCALE GENOMIC DNA]</scope>
    <source>
        <strain evidence="7">cv. BLH2017</strain>
        <tissue evidence="6">Root</tissue>
    </source>
</reference>
<sequence length="519" mass="58254">METLIQNNNNHLHHHHHQPHVAILPCPGMGHLIPHLELAKHLCTFHGFQVTFFVYSTEASAAQSRYLDAHTFPETLHIFHLPPRNISPFVTDSTDIQTRISIIIRESLHDIESVVVNSTTTNDSPINVLVVDFFTTDAFDIAAKVGIPKYIFFCPAADLFPFMMYLPTLDRQVDGEFIDLKEPIKIPGCKRPIQIDDLVEPVRNRKIEGYKWFLHHAARFPLANGILLNTCQDLEPTIIRALGEDPILQQLGTPRVYPVGPLVKPSFEEVKSEYLTWMNEQPNDSVLFISFGSGGTLSAEQMTELAWGLELSQQRFIWVVRKPVEADASGTFFSVGNEQNNPDEYLPDGFLSRTQGRGLVIPTWAPQVEILSHSSIGGFLTHCGWNSTLESIRHGVPMIAWPLYAEQRGNAALLEEEIGVAVRVRFKRENGVVGREKIERLVRLVMEDEGNNDDDDEGKKGLRGRVKELQKLVIEAVDEGGSSYNALSEVAKEWKASVNGGINLKQVTEEITEPNSSKD</sequence>
<comment type="similarity">
    <text evidence="1 4">Belongs to the UDP-glycosyltransferase family.</text>
</comment>
<dbReference type="PROSITE" id="PS00375">
    <property type="entry name" value="UDPGT"/>
    <property type="match status" value="1"/>
</dbReference>
<keyword evidence="2 4" id="KW-0328">Glycosyltransferase</keyword>
<dbReference type="PANTHER" id="PTHR48046">
    <property type="entry name" value="UDP-GLYCOSYLTRANSFERASE 72E1"/>
    <property type="match status" value="1"/>
</dbReference>
<evidence type="ECO:0000256" key="3">
    <source>
        <dbReference type="ARBA" id="ARBA00022679"/>
    </source>
</evidence>
<evidence type="ECO:0000313" key="6">
    <source>
        <dbReference type="EMBL" id="OVA18655.1"/>
    </source>
</evidence>
<dbReference type="Proteomes" id="UP000195402">
    <property type="component" value="Unassembled WGS sequence"/>
</dbReference>
<dbReference type="InterPro" id="IPR035595">
    <property type="entry name" value="UDP_glycos_trans_CS"/>
</dbReference>
<dbReference type="EMBL" id="MVGT01000435">
    <property type="protein sequence ID" value="OVA18655.1"/>
    <property type="molecule type" value="Genomic_DNA"/>
</dbReference>
<dbReference type="CDD" id="cd03784">
    <property type="entry name" value="GT1_Gtf-like"/>
    <property type="match status" value="1"/>
</dbReference>
<dbReference type="STRING" id="56857.A0A200R7G5"/>
<dbReference type="FunCoup" id="A0A200R7G5">
    <property type="interactions" value="318"/>
</dbReference>
<accession>A0A200R7G5</accession>
<dbReference type="InterPro" id="IPR002213">
    <property type="entry name" value="UDP_glucos_trans"/>
</dbReference>
<evidence type="ECO:0000313" key="7">
    <source>
        <dbReference type="Proteomes" id="UP000195402"/>
    </source>
</evidence>
<name>A0A200R7G5_MACCD</name>
<evidence type="ECO:0000256" key="2">
    <source>
        <dbReference type="ARBA" id="ARBA00022676"/>
    </source>
</evidence>
<dbReference type="Pfam" id="PF00201">
    <property type="entry name" value="UDPGT"/>
    <property type="match status" value="1"/>
</dbReference>
<dbReference type="PANTHER" id="PTHR48046:SF1">
    <property type="entry name" value="GLYCOSYLTRANSFERASE-RELATED"/>
    <property type="match status" value="1"/>
</dbReference>
<evidence type="ECO:0000256" key="1">
    <source>
        <dbReference type="ARBA" id="ARBA00009995"/>
    </source>
</evidence>
<dbReference type="InParanoid" id="A0A200R7G5"/>
<dbReference type="EC" id="2.4.1.-" evidence="5"/>
<dbReference type="OMA" id="YIFFCPA"/>
<gene>
    <name evidence="6" type="ORF">BVC80_1831g212</name>
</gene>
<dbReference type="OrthoDB" id="5835829at2759"/>
<evidence type="ECO:0000256" key="4">
    <source>
        <dbReference type="RuleBase" id="RU003718"/>
    </source>
</evidence>
<protein>
    <recommendedName>
        <fullName evidence="5">Glycosyltransferase</fullName>
        <ecNumber evidence="5">2.4.1.-</ecNumber>
    </recommendedName>
</protein>
<comment type="caution">
    <text evidence="6">The sequence shown here is derived from an EMBL/GenBank/DDBJ whole genome shotgun (WGS) entry which is preliminary data.</text>
</comment>
<evidence type="ECO:0000256" key="5">
    <source>
        <dbReference type="RuleBase" id="RU362057"/>
    </source>
</evidence>
<dbReference type="AlphaFoldDB" id="A0A200R7G5"/>
<keyword evidence="3 4" id="KW-0808">Transferase</keyword>
<dbReference type="Gene3D" id="3.40.50.2000">
    <property type="entry name" value="Glycogen Phosphorylase B"/>
    <property type="match status" value="2"/>
</dbReference>
<dbReference type="FunFam" id="3.40.50.2000:FF:000051">
    <property type="entry name" value="Glycosyltransferase"/>
    <property type="match status" value="1"/>
</dbReference>